<evidence type="ECO:0000313" key="3">
    <source>
        <dbReference type="Proteomes" id="UP000011083"/>
    </source>
</evidence>
<sequence>MKPLNGDEVSAGERGLDKWKSLLDQIPPTTQANNDRCDYNGRRAGQAPSPREFDDAATPTLRRQRILAQIEAVDSFYRYTSGAIFA</sequence>
<accession>L8GEJ5</accession>
<dbReference type="KEGG" id="acan:ACA1_256590"/>
<proteinExistence type="predicted"/>
<dbReference type="RefSeq" id="XP_004333533.1">
    <property type="nucleotide sequence ID" value="XM_004333485.1"/>
</dbReference>
<dbReference type="EMBL" id="KB008148">
    <property type="protein sequence ID" value="ELR11520.1"/>
    <property type="molecule type" value="Genomic_DNA"/>
</dbReference>
<reference evidence="2 3" key="1">
    <citation type="journal article" date="2013" name="Genome Biol.">
        <title>Genome of Acanthamoeba castellanii highlights extensive lateral gene transfer and early evolution of tyrosine kinase signaling.</title>
        <authorList>
            <person name="Clarke M."/>
            <person name="Lohan A.J."/>
            <person name="Liu B."/>
            <person name="Lagkouvardos I."/>
            <person name="Roy S."/>
            <person name="Zafar N."/>
            <person name="Bertelli C."/>
            <person name="Schilde C."/>
            <person name="Kianianmomeni A."/>
            <person name="Burglin T.R."/>
            <person name="Frech C."/>
            <person name="Turcotte B."/>
            <person name="Kopec K.O."/>
            <person name="Synnott J.M."/>
            <person name="Choo C."/>
            <person name="Paponov I."/>
            <person name="Finkler A."/>
            <person name="Soon Heng Tan C."/>
            <person name="Hutchins A.P."/>
            <person name="Weinmeier T."/>
            <person name="Rattei T."/>
            <person name="Chu J.S."/>
            <person name="Gimenez G."/>
            <person name="Irimia M."/>
            <person name="Rigden D.J."/>
            <person name="Fitzpatrick D.A."/>
            <person name="Lorenzo-Morales J."/>
            <person name="Bateman A."/>
            <person name="Chiu C.H."/>
            <person name="Tang P."/>
            <person name="Hegemann P."/>
            <person name="Fromm H."/>
            <person name="Raoult D."/>
            <person name="Greub G."/>
            <person name="Miranda-Saavedra D."/>
            <person name="Chen N."/>
            <person name="Nash P."/>
            <person name="Ginger M.L."/>
            <person name="Horn M."/>
            <person name="Schaap P."/>
            <person name="Caler L."/>
            <person name="Loftus B."/>
        </authorList>
    </citation>
    <scope>NUCLEOTIDE SEQUENCE [LARGE SCALE GENOMIC DNA]</scope>
    <source>
        <strain evidence="2 3">Neff</strain>
    </source>
</reference>
<feature type="region of interest" description="Disordered" evidence="1">
    <location>
        <begin position="25"/>
        <end position="58"/>
    </location>
</feature>
<dbReference type="VEuPathDB" id="AmoebaDB:ACA1_256590"/>
<dbReference type="GeneID" id="14912153"/>
<keyword evidence="3" id="KW-1185">Reference proteome</keyword>
<gene>
    <name evidence="2" type="ORF">ACA1_256590</name>
</gene>
<evidence type="ECO:0000313" key="2">
    <source>
        <dbReference type="EMBL" id="ELR11520.1"/>
    </source>
</evidence>
<organism evidence="2 3">
    <name type="scientific">Acanthamoeba castellanii (strain ATCC 30010 / Neff)</name>
    <dbReference type="NCBI Taxonomy" id="1257118"/>
    <lineage>
        <taxon>Eukaryota</taxon>
        <taxon>Amoebozoa</taxon>
        <taxon>Discosea</taxon>
        <taxon>Longamoebia</taxon>
        <taxon>Centramoebida</taxon>
        <taxon>Acanthamoebidae</taxon>
        <taxon>Acanthamoeba</taxon>
    </lineage>
</organism>
<name>L8GEJ5_ACACF</name>
<dbReference type="AlphaFoldDB" id="L8GEJ5"/>
<evidence type="ECO:0000256" key="1">
    <source>
        <dbReference type="SAM" id="MobiDB-lite"/>
    </source>
</evidence>
<dbReference type="Proteomes" id="UP000011083">
    <property type="component" value="Unassembled WGS sequence"/>
</dbReference>
<protein>
    <submittedName>
        <fullName evidence="2">Uncharacterized protein</fullName>
    </submittedName>
</protein>